<dbReference type="Proteomes" id="UP000815325">
    <property type="component" value="Unassembled WGS sequence"/>
</dbReference>
<sequence length="83" mass="9700">MKCACARACIPYPLVHLFKCQTCRISPDFQKRIVALGPLHRQPYSSDDLLMRAGLHPLQWGVIPRRMLGMALPSESLWWWHLW</sequence>
<dbReference type="EMBL" id="MU069460">
    <property type="protein sequence ID" value="KAF5842520.1"/>
    <property type="molecule type" value="Genomic_DNA"/>
</dbReference>
<organism evidence="1 2">
    <name type="scientific">Dunaliella salina</name>
    <name type="common">Green alga</name>
    <name type="synonym">Protococcus salinus</name>
    <dbReference type="NCBI Taxonomy" id="3046"/>
    <lineage>
        <taxon>Eukaryota</taxon>
        <taxon>Viridiplantae</taxon>
        <taxon>Chlorophyta</taxon>
        <taxon>core chlorophytes</taxon>
        <taxon>Chlorophyceae</taxon>
        <taxon>CS clade</taxon>
        <taxon>Chlamydomonadales</taxon>
        <taxon>Dunaliellaceae</taxon>
        <taxon>Dunaliella</taxon>
    </lineage>
</organism>
<protein>
    <recommendedName>
        <fullName evidence="3">Encoded protein</fullName>
    </recommendedName>
</protein>
<proteinExistence type="predicted"/>
<evidence type="ECO:0008006" key="3">
    <source>
        <dbReference type="Google" id="ProtNLM"/>
    </source>
</evidence>
<evidence type="ECO:0000313" key="2">
    <source>
        <dbReference type="Proteomes" id="UP000815325"/>
    </source>
</evidence>
<name>A0ABQ7H6N3_DUNSA</name>
<keyword evidence="2" id="KW-1185">Reference proteome</keyword>
<comment type="caution">
    <text evidence="1">The sequence shown here is derived from an EMBL/GenBank/DDBJ whole genome shotgun (WGS) entry which is preliminary data.</text>
</comment>
<evidence type="ECO:0000313" key="1">
    <source>
        <dbReference type="EMBL" id="KAF5842520.1"/>
    </source>
</evidence>
<accession>A0ABQ7H6N3</accession>
<gene>
    <name evidence="1" type="ORF">DUNSADRAFT_6764</name>
</gene>
<reference evidence="1" key="1">
    <citation type="submission" date="2017-08" db="EMBL/GenBank/DDBJ databases">
        <authorList>
            <person name="Polle J.E."/>
            <person name="Barry K."/>
            <person name="Cushman J."/>
            <person name="Schmutz J."/>
            <person name="Tran D."/>
            <person name="Hathwaick L.T."/>
            <person name="Yim W.C."/>
            <person name="Jenkins J."/>
            <person name="Mckie-Krisberg Z.M."/>
            <person name="Prochnik S."/>
            <person name="Lindquist E."/>
            <person name="Dockter R.B."/>
            <person name="Adam C."/>
            <person name="Molina H."/>
            <person name="Bunkerborg J."/>
            <person name="Jin E."/>
            <person name="Buchheim M."/>
            <person name="Magnuson J."/>
        </authorList>
    </citation>
    <scope>NUCLEOTIDE SEQUENCE</scope>
    <source>
        <strain evidence="1">CCAP 19/18</strain>
    </source>
</reference>